<feature type="domain" description="DUF7847" evidence="3">
    <location>
        <begin position="48"/>
        <end position="240"/>
    </location>
</feature>
<comment type="caution">
    <text evidence="4">The sequence shown here is derived from an EMBL/GenBank/DDBJ whole genome shotgun (WGS) entry which is preliminary data.</text>
</comment>
<name>A0A840BNU5_9RHOO</name>
<keyword evidence="2" id="KW-0472">Membrane</keyword>
<accession>A0A840BNU5</accession>
<gene>
    <name evidence="4" type="ORF">GGR36_003649</name>
</gene>
<feature type="transmembrane region" description="Helical" evidence="2">
    <location>
        <begin position="117"/>
        <end position="142"/>
    </location>
</feature>
<feature type="transmembrane region" description="Helical" evidence="2">
    <location>
        <begin position="162"/>
        <end position="191"/>
    </location>
</feature>
<dbReference type="NCBIfam" id="NF041043">
    <property type="entry name" value="BPSS1780_fam"/>
    <property type="match status" value="1"/>
</dbReference>
<sequence length="259" mass="27351">MSAENPYSPPSATVQDAPATPDSRGFLPQGRKVDAGRGVAWITEAFSMVFAQLGTWVLLWLVMFVIMFILGVIPLLGVVSNVLMPVFTAGVIFAAARQDAGERVEVGDLFAGFREKFGPLALAGLLFLVAAVVIGGGIALILGLTVLGSVMAGGASAVARNIGIILLAFPLILVVLLAIYSLIWFAPALILRHDFQPVDAMKASFHVTLRNWPAVLVYGLVATVVVIIAAIPFGLGLLVAGPALLVSFYTAYRDLFLES</sequence>
<reference evidence="4 5" key="1">
    <citation type="submission" date="2020-08" db="EMBL/GenBank/DDBJ databases">
        <title>Genomic Encyclopedia of Type Strains, Phase IV (KMG-IV): sequencing the most valuable type-strain genomes for metagenomic binning, comparative biology and taxonomic classification.</title>
        <authorList>
            <person name="Goeker M."/>
        </authorList>
    </citation>
    <scope>NUCLEOTIDE SEQUENCE [LARGE SCALE GENOMIC DNA]</scope>
    <source>
        <strain evidence="4 5">DSM 106739</strain>
    </source>
</reference>
<dbReference type="Pfam" id="PF25231">
    <property type="entry name" value="DUF7847"/>
    <property type="match status" value="1"/>
</dbReference>
<feature type="transmembrane region" description="Helical" evidence="2">
    <location>
        <begin position="212"/>
        <end position="231"/>
    </location>
</feature>
<feature type="transmembrane region" description="Helical" evidence="2">
    <location>
        <begin position="53"/>
        <end position="73"/>
    </location>
</feature>
<dbReference type="AlphaFoldDB" id="A0A840BNU5"/>
<evidence type="ECO:0000259" key="3">
    <source>
        <dbReference type="Pfam" id="PF25231"/>
    </source>
</evidence>
<organism evidence="4 5">
    <name type="scientific">Niveibacterium umoris</name>
    <dbReference type="NCBI Taxonomy" id="1193620"/>
    <lineage>
        <taxon>Bacteria</taxon>
        <taxon>Pseudomonadati</taxon>
        <taxon>Pseudomonadota</taxon>
        <taxon>Betaproteobacteria</taxon>
        <taxon>Rhodocyclales</taxon>
        <taxon>Rhodocyclaceae</taxon>
        <taxon>Niveibacterium</taxon>
    </lineage>
</organism>
<keyword evidence="2" id="KW-1133">Transmembrane helix</keyword>
<proteinExistence type="predicted"/>
<dbReference type="Proteomes" id="UP000561045">
    <property type="component" value="Unassembled WGS sequence"/>
</dbReference>
<dbReference type="EMBL" id="JACIET010000002">
    <property type="protein sequence ID" value="MBB4014303.1"/>
    <property type="molecule type" value="Genomic_DNA"/>
</dbReference>
<evidence type="ECO:0000313" key="5">
    <source>
        <dbReference type="Proteomes" id="UP000561045"/>
    </source>
</evidence>
<dbReference type="RefSeq" id="WP_183636190.1">
    <property type="nucleotide sequence ID" value="NZ_BAABLE010000005.1"/>
</dbReference>
<dbReference type="InterPro" id="IPR047798">
    <property type="entry name" value="BPSS1780-like"/>
</dbReference>
<feature type="region of interest" description="Disordered" evidence="1">
    <location>
        <begin position="1"/>
        <end position="26"/>
    </location>
</feature>
<evidence type="ECO:0000256" key="1">
    <source>
        <dbReference type="SAM" id="MobiDB-lite"/>
    </source>
</evidence>
<keyword evidence="2" id="KW-0812">Transmembrane</keyword>
<evidence type="ECO:0000256" key="2">
    <source>
        <dbReference type="SAM" id="Phobius"/>
    </source>
</evidence>
<dbReference type="InterPro" id="IPR057169">
    <property type="entry name" value="DUF7847"/>
</dbReference>
<keyword evidence="5" id="KW-1185">Reference proteome</keyword>
<evidence type="ECO:0000313" key="4">
    <source>
        <dbReference type="EMBL" id="MBB4014303.1"/>
    </source>
</evidence>
<protein>
    <recommendedName>
        <fullName evidence="3">DUF7847 domain-containing protein</fullName>
    </recommendedName>
</protein>